<gene>
    <name evidence="1" type="ORF">M6B38_340390</name>
</gene>
<keyword evidence="2" id="KW-1185">Reference proteome</keyword>
<reference evidence="1" key="2">
    <citation type="submission" date="2023-04" db="EMBL/GenBank/DDBJ databases">
        <authorList>
            <person name="Bruccoleri R.E."/>
            <person name="Oakeley E.J."/>
            <person name="Faust A.-M."/>
            <person name="Dessus-Babus S."/>
            <person name="Altorfer M."/>
            <person name="Burckhardt D."/>
            <person name="Oertli M."/>
            <person name="Naumann U."/>
            <person name="Petersen F."/>
            <person name="Wong J."/>
        </authorList>
    </citation>
    <scope>NUCLEOTIDE SEQUENCE</scope>
    <source>
        <strain evidence="1">GSM-AAB239-AS_SAM_17_03QT</strain>
        <tissue evidence="1">Leaf</tissue>
    </source>
</reference>
<organism evidence="1 2">
    <name type="scientific">Iris pallida</name>
    <name type="common">Sweet iris</name>
    <dbReference type="NCBI Taxonomy" id="29817"/>
    <lineage>
        <taxon>Eukaryota</taxon>
        <taxon>Viridiplantae</taxon>
        <taxon>Streptophyta</taxon>
        <taxon>Embryophyta</taxon>
        <taxon>Tracheophyta</taxon>
        <taxon>Spermatophyta</taxon>
        <taxon>Magnoliopsida</taxon>
        <taxon>Liliopsida</taxon>
        <taxon>Asparagales</taxon>
        <taxon>Iridaceae</taxon>
        <taxon>Iridoideae</taxon>
        <taxon>Irideae</taxon>
        <taxon>Iris</taxon>
    </lineage>
</organism>
<dbReference type="Proteomes" id="UP001140949">
    <property type="component" value="Unassembled WGS sequence"/>
</dbReference>
<reference evidence="1" key="1">
    <citation type="journal article" date="2023" name="GigaByte">
        <title>Genome assembly of the bearded iris, Iris pallida Lam.</title>
        <authorList>
            <person name="Bruccoleri R.E."/>
            <person name="Oakeley E.J."/>
            <person name="Faust A.M.E."/>
            <person name="Altorfer M."/>
            <person name="Dessus-Babus S."/>
            <person name="Burckhardt D."/>
            <person name="Oertli M."/>
            <person name="Naumann U."/>
            <person name="Petersen F."/>
            <person name="Wong J."/>
        </authorList>
    </citation>
    <scope>NUCLEOTIDE SEQUENCE</scope>
    <source>
        <strain evidence="1">GSM-AAB239-AS_SAM_17_03QT</strain>
    </source>
</reference>
<comment type="caution">
    <text evidence="1">The sequence shown here is derived from an EMBL/GenBank/DDBJ whole genome shotgun (WGS) entry which is preliminary data.</text>
</comment>
<name>A0AAX6GXB6_IRIPA</name>
<protein>
    <submittedName>
        <fullName evidence="1">Uncharacterized protein</fullName>
    </submittedName>
</protein>
<accession>A0AAX6GXB6</accession>
<sequence length="22" mass="2657">MLIRNPLSMFLVRVLPLHKEIH</sequence>
<dbReference type="AlphaFoldDB" id="A0AAX6GXB6"/>
<dbReference type="EMBL" id="JANAVB010015072">
    <property type="protein sequence ID" value="KAJ6833379.1"/>
    <property type="molecule type" value="Genomic_DNA"/>
</dbReference>
<evidence type="ECO:0000313" key="2">
    <source>
        <dbReference type="Proteomes" id="UP001140949"/>
    </source>
</evidence>
<proteinExistence type="predicted"/>
<evidence type="ECO:0000313" key="1">
    <source>
        <dbReference type="EMBL" id="KAJ6833379.1"/>
    </source>
</evidence>